<feature type="compositionally biased region" description="Basic and acidic residues" evidence="1">
    <location>
        <begin position="67"/>
        <end position="77"/>
    </location>
</feature>
<dbReference type="EMBL" id="JAWQEG010004953">
    <property type="protein sequence ID" value="KAK3859687.1"/>
    <property type="molecule type" value="Genomic_DNA"/>
</dbReference>
<evidence type="ECO:0000256" key="1">
    <source>
        <dbReference type="SAM" id="MobiDB-lite"/>
    </source>
</evidence>
<dbReference type="AlphaFoldDB" id="A0AAE1JX58"/>
<feature type="region of interest" description="Disordered" evidence="1">
    <location>
        <begin position="1"/>
        <end position="20"/>
    </location>
</feature>
<dbReference type="Proteomes" id="UP001286313">
    <property type="component" value="Unassembled WGS sequence"/>
</dbReference>
<accession>A0AAE1JX58</accession>
<sequence length="88" mass="9913">MVSEVEGRGVRVRGRKGREGMGRRELVSRLVYRSHGLIFPREGAAGEPPHVRRVIGSPTRDVSQPETRNDEARDRLVRKVSTAPRLTL</sequence>
<evidence type="ECO:0000313" key="3">
    <source>
        <dbReference type="Proteomes" id="UP001286313"/>
    </source>
</evidence>
<gene>
    <name evidence="2" type="ORF">Pcinc_034218</name>
</gene>
<protein>
    <submittedName>
        <fullName evidence="2">Uncharacterized protein</fullName>
    </submittedName>
</protein>
<comment type="caution">
    <text evidence="2">The sequence shown here is derived from an EMBL/GenBank/DDBJ whole genome shotgun (WGS) entry which is preliminary data.</text>
</comment>
<evidence type="ECO:0000313" key="2">
    <source>
        <dbReference type="EMBL" id="KAK3859687.1"/>
    </source>
</evidence>
<keyword evidence="3" id="KW-1185">Reference proteome</keyword>
<proteinExistence type="predicted"/>
<organism evidence="2 3">
    <name type="scientific">Petrolisthes cinctipes</name>
    <name type="common">Flat porcelain crab</name>
    <dbReference type="NCBI Taxonomy" id="88211"/>
    <lineage>
        <taxon>Eukaryota</taxon>
        <taxon>Metazoa</taxon>
        <taxon>Ecdysozoa</taxon>
        <taxon>Arthropoda</taxon>
        <taxon>Crustacea</taxon>
        <taxon>Multicrustacea</taxon>
        <taxon>Malacostraca</taxon>
        <taxon>Eumalacostraca</taxon>
        <taxon>Eucarida</taxon>
        <taxon>Decapoda</taxon>
        <taxon>Pleocyemata</taxon>
        <taxon>Anomura</taxon>
        <taxon>Galatheoidea</taxon>
        <taxon>Porcellanidae</taxon>
        <taxon>Petrolisthes</taxon>
    </lineage>
</organism>
<reference evidence="2" key="1">
    <citation type="submission" date="2023-10" db="EMBL/GenBank/DDBJ databases">
        <title>Genome assemblies of two species of porcelain crab, Petrolisthes cinctipes and Petrolisthes manimaculis (Anomura: Porcellanidae).</title>
        <authorList>
            <person name="Angst P."/>
        </authorList>
    </citation>
    <scope>NUCLEOTIDE SEQUENCE</scope>
    <source>
        <strain evidence="2">PB745_01</strain>
        <tissue evidence="2">Gill</tissue>
    </source>
</reference>
<name>A0AAE1JX58_PETCI</name>
<feature type="region of interest" description="Disordered" evidence="1">
    <location>
        <begin position="41"/>
        <end position="88"/>
    </location>
</feature>